<evidence type="ECO:0000313" key="4">
    <source>
        <dbReference type="Proteomes" id="UP000317648"/>
    </source>
</evidence>
<feature type="transmembrane region" description="Helical" evidence="1">
    <location>
        <begin position="45"/>
        <end position="65"/>
    </location>
</feature>
<evidence type="ECO:0000259" key="2">
    <source>
        <dbReference type="Pfam" id="PF07596"/>
    </source>
</evidence>
<dbReference type="KEGG" id="lcre:Pla8534_11600"/>
<dbReference type="RefSeq" id="WP_197443023.1">
    <property type="nucleotide sequence ID" value="NZ_CP036433.1"/>
</dbReference>
<dbReference type="Pfam" id="PF07596">
    <property type="entry name" value="SBP_bac_10"/>
    <property type="match status" value="1"/>
</dbReference>
<dbReference type="Proteomes" id="UP000317648">
    <property type="component" value="Chromosome"/>
</dbReference>
<name>A0A518DNG5_9BACT</name>
<dbReference type="PANTHER" id="PTHR30093:SF2">
    <property type="entry name" value="TYPE II SECRETION SYSTEM PROTEIN H"/>
    <property type="match status" value="1"/>
</dbReference>
<dbReference type="PANTHER" id="PTHR30093">
    <property type="entry name" value="GENERAL SECRETION PATHWAY PROTEIN G"/>
    <property type="match status" value="1"/>
</dbReference>
<evidence type="ECO:0000256" key="1">
    <source>
        <dbReference type="SAM" id="Phobius"/>
    </source>
</evidence>
<sequence length="280" mass="30712">MSIPVVCPHCGLRTVAARVYGGMTGPCRKCGAPLQVRNIDGRAGWILPLLAAMVIVLGACQYLGVFDVVPGRLSRLSTPDLRAPGDTSENLARIGLALRSYHRDYGQFPPAGIQENGEPPSHSWRVLLLPYLGMQELYDQYDFNEPWHSPRNDQVAMAMPGVFRAPGQPMQEPYGTPLVAVTGDGTAWDDAQGMPHNEINTRLARRPLVLDDQESRTPWTSPADLDATTLQFTAPSDNVLPPASFLLDRRVRFVRLLGGTSVSSERFLSTEAWSEFLGGQ</sequence>
<keyword evidence="4" id="KW-1185">Reference proteome</keyword>
<protein>
    <recommendedName>
        <fullName evidence="2">DUF1559 domain-containing protein</fullName>
    </recommendedName>
</protein>
<keyword evidence="1" id="KW-1133">Transmembrane helix</keyword>
<dbReference type="InterPro" id="IPR011453">
    <property type="entry name" value="DUF1559"/>
</dbReference>
<keyword evidence="1" id="KW-0472">Membrane</keyword>
<dbReference type="AlphaFoldDB" id="A0A518DNG5"/>
<evidence type="ECO:0000313" key="3">
    <source>
        <dbReference type="EMBL" id="QDU93380.1"/>
    </source>
</evidence>
<proteinExistence type="predicted"/>
<accession>A0A518DNG5</accession>
<keyword evidence="1" id="KW-0812">Transmembrane</keyword>
<reference evidence="3 4" key="1">
    <citation type="submission" date="2019-02" db="EMBL/GenBank/DDBJ databases">
        <title>Deep-cultivation of Planctomycetes and their phenomic and genomic characterization uncovers novel biology.</title>
        <authorList>
            <person name="Wiegand S."/>
            <person name="Jogler M."/>
            <person name="Boedeker C."/>
            <person name="Pinto D."/>
            <person name="Vollmers J."/>
            <person name="Rivas-Marin E."/>
            <person name="Kohn T."/>
            <person name="Peeters S.H."/>
            <person name="Heuer A."/>
            <person name="Rast P."/>
            <person name="Oberbeckmann S."/>
            <person name="Bunk B."/>
            <person name="Jeske O."/>
            <person name="Meyerdierks A."/>
            <person name="Storesund J.E."/>
            <person name="Kallscheuer N."/>
            <person name="Luecker S."/>
            <person name="Lage O.M."/>
            <person name="Pohl T."/>
            <person name="Merkel B.J."/>
            <person name="Hornburger P."/>
            <person name="Mueller R.-W."/>
            <person name="Bruemmer F."/>
            <person name="Labrenz M."/>
            <person name="Spormann A.M."/>
            <person name="Op den Camp H."/>
            <person name="Overmann J."/>
            <person name="Amann R."/>
            <person name="Jetten M.S.M."/>
            <person name="Mascher T."/>
            <person name="Medema M.H."/>
            <person name="Devos D.P."/>
            <person name="Kaster A.-K."/>
            <person name="Ovreas L."/>
            <person name="Rohde M."/>
            <person name="Galperin M.Y."/>
            <person name="Jogler C."/>
        </authorList>
    </citation>
    <scope>NUCLEOTIDE SEQUENCE [LARGE SCALE GENOMIC DNA]</scope>
    <source>
        <strain evidence="3 4">Pla85_3_4</strain>
    </source>
</reference>
<dbReference type="EMBL" id="CP036433">
    <property type="protein sequence ID" value="QDU93380.1"/>
    <property type="molecule type" value="Genomic_DNA"/>
</dbReference>
<gene>
    <name evidence="3" type="ORF">Pla8534_11600</name>
</gene>
<feature type="domain" description="DUF1559" evidence="2">
    <location>
        <begin position="88"/>
        <end position="193"/>
    </location>
</feature>
<organism evidence="3 4">
    <name type="scientific">Lignipirellula cremea</name>
    <dbReference type="NCBI Taxonomy" id="2528010"/>
    <lineage>
        <taxon>Bacteria</taxon>
        <taxon>Pseudomonadati</taxon>
        <taxon>Planctomycetota</taxon>
        <taxon>Planctomycetia</taxon>
        <taxon>Pirellulales</taxon>
        <taxon>Pirellulaceae</taxon>
        <taxon>Lignipirellula</taxon>
    </lineage>
</organism>